<proteinExistence type="predicted"/>
<dbReference type="GeneID" id="78083594"/>
<protein>
    <recommendedName>
        <fullName evidence="3">Conjugal transfer protein TraO</fullName>
    </recommendedName>
</protein>
<dbReference type="RefSeq" id="WP_006844355.1">
    <property type="nucleotide sequence ID" value="NZ_AQWJ01000007.1"/>
</dbReference>
<evidence type="ECO:0000313" key="1">
    <source>
        <dbReference type="EMBL" id="EGK05078.1"/>
    </source>
</evidence>
<evidence type="ECO:0000313" key="2">
    <source>
        <dbReference type="Proteomes" id="UP000006420"/>
    </source>
</evidence>
<gene>
    <name evidence="1" type="ORF">HMPREF9456_02991</name>
</gene>
<keyword evidence="2" id="KW-1185">Reference proteome</keyword>
<comment type="caution">
    <text evidence="1">The sequence shown here is derived from an EMBL/GenBank/DDBJ whole genome shotgun (WGS) entry which is preliminary data.</text>
</comment>
<evidence type="ECO:0008006" key="3">
    <source>
        <dbReference type="Google" id="ProtNLM"/>
    </source>
</evidence>
<dbReference type="STRING" id="742767.HMPREF9456_02991"/>
<reference evidence="1 2" key="1">
    <citation type="submission" date="2011-04" db="EMBL/GenBank/DDBJ databases">
        <title>The Genome Sequence of Dysgonomonas mossii DSM 22836.</title>
        <authorList>
            <consortium name="The Broad Institute Genome Sequencing Platform"/>
            <person name="Earl A."/>
            <person name="Ward D."/>
            <person name="Feldgarden M."/>
            <person name="Gevers D."/>
            <person name="Pudlo N."/>
            <person name="Martens E."/>
            <person name="Allen-Vercoe E."/>
            <person name="Young S.K."/>
            <person name="Zeng Q."/>
            <person name="Gargeya S."/>
            <person name="Fitzgerald M."/>
            <person name="Haas B."/>
            <person name="Abouelleil A."/>
            <person name="Alvarado L."/>
            <person name="Arachchi H.M."/>
            <person name="Berlin A."/>
            <person name="Brown A."/>
            <person name="Chapman S.B."/>
            <person name="Chen Z."/>
            <person name="Dunbar C."/>
            <person name="Freedman E."/>
            <person name="Gearin G."/>
            <person name="Gellesch M."/>
            <person name="Goldberg J."/>
            <person name="Griggs A."/>
            <person name="Gujja S."/>
            <person name="Heiman D."/>
            <person name="Howarth C."/>
            <person name="Larson L."/>
            <person name="Lui A."/>
            <person name="MacDonald P.J.P."/>
            <person name="Mehta T."/>
            <person name="Montmayeur A."/>
            <person name="Murphy C."/>
            <person name="Neiman D."/>
            <person name="Pearson M."/>
            <person name="Priest M."/>
            <person name="Roberts A."/>
            <person name="Saif S."/>
            <person name="Shea T."/>
            <person name="Shenoy N."/>
            <person name="Sisk P."/>
            <person name="Stolte C."/>
            <person name="Sykes S."/>
            <person name="Yandava C."/>
            <person name="Wortman J."/>
            <person name="Nusbaum C."/>
            <person name="Birren B."/>
        </authorList>
    </citation>
    <scope>NUCLEOTIDE SEQUENCE [LARGE SCALE GENOMIC DNA]</scope>
    <source>
        <strain evidence="1 2">DSM 22836</strain>
    </source>
</reference>
<dbReference type="InterPro" id="IPR018899">
    <property type="entry name" value="Conjug_transposon_Tra0"/>
</dbReference>
<dbReference type="eggNOG" id="ENOG502Z9AW">
    <property type="taxonomic scope" value="Bacteria"/>
</dbReference>
<dbReference type="HOGENOM" id="CLU_119992_0_0_10"/>
<dbReference type="OrthoDB" id="1078465at2"/>
<name>F8X432_9BACT</name>
<dbReference type="Pfam" id="PF10626">
    <property type="entry name" value="TraO"/>
    <property type="match status" value="1"/>
</dbReference>
<dbReference type="AlphaFoldDB" id="F8X432"/>
<dbReference type="EMBL" id="ADLW01000018">
    <property type="protein sequence ID" value="EGK05078.1"/>
    <property type="molecule type" value="Genomic_DNA"/>
</dbReference>
<sequence>MKRDTFYYAFVLCFALILCFGISGKVQAQRCLPGMQGIQVTGGMVDGFHSSDKKNELGYYFGLSMATYTKHANKWVFGAEFLNKYYPYKDDRIPVSQFTGEGGYYLKFLSDHNKVVLFSLGASALAGYETSNWGEKTLFDGSTLRNKDRFIYGGAITLEMETYLSDRVVLLLTARERVLWGTSSGHFHFQYGLGIKFIIN</sequence>
<dbReference type="Proteomes" id="UP000006420">
    <property type="component" value="Unassembled WGS sequence"/>
</dbReference>
<accession>F8X432</accession>
<organism evidence="1 2">
    <name type="scientific">Dysgonomonas mossii DSM 22836</name>
    <dbReference type="NCBI Taxonomy" id="742767"/>
    <lineage>
        <taxon>Bacteria</taxon>
        <taxon>Pseudomonadati</taxon>
        <taxon>Bacteroidota</taxon>
        <taxon>Bacteroidia</taxon>
        <taxon>Bacteroidales</taxon>
        <taxon>Dysgonomonadaceae</taxon>
        <taxon>Dysgonomonas</taxon>
    </lineage>
</organism>